<proteinExistence type="predicted"/>
<feature type="region of interest" description="Disordered" evidence="1">
    <location>
        <begin position="33"/>
        <end position="96"/>
    </location>
</feature>
<comment type="caution">
    <text evidence="2">The sequence shown here is derived from an EMBL/GenBank/DDBJ whole genome shotgun (WGS) entry which is preliminary data.</text>
</comment>
<name>A0AAD6SPL7_9AGAR</name>
<sequence length="222" mass="24006">MPVVIPSIAKLIRVRVRLETVASLGGCLRSFPASDRARVSSSQPVPPTHPSPLKKAAPRTAVATASATATPTPSPSAHSVGRHDANSVTHDAPRLASHHAYRTVRLGLTIRTSCVGTPDARARYHHRRLASQLLDPAASTTARLELAHNPPPHLHPHLHPHLRHIPHHRVRSTARAHPASLNAGRQNQAKTPTPRHPDTSVPQDSPAAYANRDWWAHVAVRG</sequence>
<feature type="region of interest" description="Disordered" evidence="1">
    <location>
        <begin position="170"/>
        <end position="208"/>
    </location>
</feature>
<accession>A0AAD6SPL7</accession>
<gene>
    <name evidence="2" type="ORF">C8F04DRAFT_1262591</name>
</gene>
<evidence type="ECO:0000313" key="2">
    <source>
        <dbReference type="EMBL" id="KAJ7031729.1"/>
    </source>
</evidence>
<evidence type="ECO:0000256" key="1">
    <source>
        <dbReference type="SAM" id="MobiDB-lite"/>
    </source>
</evidence>
<evidence type="ECO:0000313" key="3">
    <source>
        <dbReference type="Proteomes" id="UP001218188"/>
    </source>
</evidence>
<reference evidence="2" key="1">
    <citation type="submission" date="2023-03" db="EMBL/GenBank/DDBJ databases">
        <title>Massive genome expansion in bonnet fungi (Mycena s.s.) driven by repeated elements and novel gene families across ecological guilds.</title>
        <authorList>
            <consortium name="Lawrence Berkeley National Laboratory"/>
            <person name="Harder C.B."/>
            <person name="Miyauchi S."/>
            <person name="Viragh M."/>
            <person name="Kuo A."/>
            <person name="Thoen E."/>
            <person name="Andreopoulos B."/>
            <person name="Lu D."/>
            <person name="Skrede I."/>
            <person name="Drula E."/>
            <person name="Henrissat B."/>
            <person name="Morin E."/>
            <person name="Kohler A."/>
            <person name="Barry K."/>
            <person name="LaButti K."/>
            <person name="Morin E."/>
            <person name="Salamov A."/>
            <person name="Lipzen A."/>
            <person name="Mereny Z."/>
            <person name="Hegedus B."/>
            <person name="Baldrian P."/>
            <person name="Stursova M."/>
            <person name="Weitz H."/>
            <person name="Taylor A."/>
            <person name="Grigoriev I.V."/>
            <person name="Nagy L.G."/>
            <person name="Martin F."/>
            <person name="Kauserud H."/>
        </authorList>
    </citation>
    <scope>NUCLEOTIDE SEQUENCE</scope>
    <source>
        <strain evidence="2">CBHHK200</strain>
    </source>
</reference>
<organism evidence="2 3">
    <name type="scientific">Mycena alexandri</name>
    <dbReference type="NCBI Taxonomy" id="1745969"/>
    <lineage>
        <taxon>Eukaryota</taxon>
        <taxon>Fungi</taxon>
        <taxon>Dikarya</taxon>
        <taxon>Basidiomycota</taxon>
        <taxon>Agaricomycotina</taxon>
        <taxon>Agaricomycetes</taxon>
        <taxon>Agaricomycetidae</taxon>
        <taxon>Agaricales</taxon>
        <taxon>Marasmiineae</taxon>
        <taxon>Mycenaceae</taxon>
        <taxon>Mycena</taxon>
    </lineage>
</organism>
<protein>
    <submittedName>
        <fullName evidence="2">Uncharacterized protein</fullName>
    </submittedName>
</protein>
<dbReference type="Proteomes" id="UP001218188">
    <property type="component" value="Unassembled WGS sequence"/>
</dbReference>
<feature type="compositionally biased region" description="Low complexity" evidence="1">
    <location>
        <begin position="58"/>
        <end position="79"/>
    </location>
</feature>
<keyword evidence="3" id="KW-1185">Reference proteome</keyword>
<dbReference type="AlphaFoldDB" id="A0AAD6SPL7"/>
<dbReference type="EMBL" id="JARJCM010000079">
    <property type="protein sequence ID" value="KAJ7031729.1"/>
    <property type="molecule type" value="Genomic_DNA"/>
</dbReference>